<comment type="subcellular location">
    <subcellularLocation>
        <location evidence="1">Cytoplasm</location>
    </subcellularLocation>
</comment>
<evidence type="ECO:0000256" key="7">
    <source>
        <dbReference type="ARBA" id="ARBA00073820"/>
    </source>
</evidence>
<dbReference type="InterPro" id="IPR043129">
    <property type="entry name" value="ATPase_NBD"/>
</dbReference>
<dbReference type="GO" id="GO:0005634">
    <property type="term" value="C:nucleus"/>
    <property type="evidence" value="ECO:0007669"/>
    <property type="project" value="UniProtKB-ARBA"/>
</dbReference>
<evidence type="ECO:0000256" key="6">
    <source>
        <dbReference type="ARBA" id="ARBA00063309"/>
    </source>
</evidence>
<accession>N1PHP2</accession>
<dbReference type="FunFam" id="3.90.640.10:FF:000014">
    <property type="entry name" value="Putative actin-related protein 6"/>
    <property type="match status" value="1"/>
</dbReference>
<comment type="subunit">
    <text evidence="6">Component of the SWR1 chromatin remodeling complex.</text>
</comment>
<dbReference type="Pfam" id="PF00022">
    <property type="entry name" value="Actin"/>
    <property type="match status" value="1"/>
</dbReference>
<dbReference type="GO" id="GO:0005737">
    <property type="term" value="C:cytoplasm"/>
    <property type="evidence" value="ECO:0007669"/>
    <property type="project" value="UniProtKB-SubCell"/>
</dbReference>
<comment type="similarity">
    <text evidence="2">Belongs to the actin family. ARP6 subfamily.</text>
</comment>
<evidence type="ECO:0000256" key="2">
    <source>
        <dbReference type="ARBA" id="ARBA00005665"/>
    </source>
</evidence>
<organism evidence="9 10">
    <name type="scientific">Dothistroma septosporum (strain NZE10 / CBS 128990)</name>
    <name type="common">Red band needle blight fungus</name>
    <name type="synonym">Mycosphaerella pini</name>
    <dbReference type="NCBI Taxonomy" id="675120"/>
    <lineage>
        <taxon>Eukaryota</taxon>
        <taxon>Fungi</taxon>
        <taxon>Dikarya</taxon>
        <taxon>Ascomycota</taxon>
        <taxon>Pezizomycotina</taxon>
        <taxon>Dothideomycetes</taxon>
        <taxon>Dothideomycetidae</taxon>
        <taxon>Mycosphaerellales</taxon>
        <taxon>Mycosphaerellaceae</taxon>
        <taxon>Dothistroma</taxon>
    </lineage>
</organism>
<evidence type="ECO:0000256" key="4">
    <source>
        <dbReference type="ARBA" id="ARBA00022490"/>
    </source>
</evidence>
<dbReference type="AlphaFoldDB" id="N1PHP2"/>
<dbReference type="CDD" id="cd10210">
    <property type="entry name" value="ASKHA_NBD_Arp6"/>
    <property type="match status" value="1"/>
</dbReference>
<evidence type="ECO:0000313" key="10">
    <source>
        <dbReference type="Proteomes" id="UP000016933"/>
    </source>
</evidence>
<dbReference type="Gene3D" id="3.90.640.10">
    <property type="entry name" value="Actin, Chain A, domain 4"/>
    <property type="match status" value="1"/>
</dbReference>
<dbReference type="OrthoDB" id="6220758at2759"/>
<feature type="compositionally biased region" description="Low complexity" evidence="8">
    <location>
        <begin position="8"/>
        <end position="21"/>
    </location>
</feature>
<proteinExistence type="inferred from homology"/>
<evidence type="ECO:0000256" key="5">
    <source>
        <dbReference type="ARBA" id="ARBA00025222"/>
    </source>
</evidence>
<evidence type="ECO:0000313" key="9">
    <source>
        <dbReference type="EMBL" id="EME41639.1"/>
    </source>
</evidence>
<dbReference type="eggNOG" id="KOG0680">
    <property type="taxonomic scope" value="Eukaryota"/>
</dbReference>
<dbReference type="InterPro" id="IPR004000">
    <property type="entry name" value="Actin"/>
</dbReference>
<dbReference type="EMBL" id="KB446542">
    <property type="protein sequence ID" value="EME41639.1"/>
    <property type="molecule type" value="Genomic_DNA"/>
</dbReference>
<dbReference type="SUPFAM" id="SSF53067">
    <property type="entry name" value="Actin-like ATPase domain"/>
    <property type="match status" value="2"/>
</dbReference>
<comment type="function">
    <text evidence="5">Component of the SWR1 complex which mediates the ATP-dependent exchange of histone H2A for the H2A variant HZT1 leading to transcriptional regulation of selected genes by chromatin remodeling. Involved in chromosome stability.</text>
</comment>
<evidence type="ECO:0000256" key="8">
    <source>
        <dbReference type="SAM" id="MobiDB-lite"/>
    </source>
</evidence>
<feature type="region of interest" description="Disordered" evidence="8">
    <location>
        <begin position="1"/>
        <end position="21"/>
    </location>
</feature>
<dbReference type="HOGENOM" id="CLU_027965_1_1_1"/>
<evidence type="ECO:0000256" key="1">
    <source>
        <dbReference type="ARBA" id="ARBA00004496"/>
    </source>
</evidence>
<dbReference type="OMA" id="FFEEYEC"/>
<dbReference type="PANTHER" id="PTHR11937">
    <property type="entry name" value="ACTIN"/>
    <property type="match status" value="1"/>
</dbReference>
<dbReference type="Proteomes" id="UP000016933">
    <property type="component" value="Unassembled WGS sequence"/>
</dbReference>
<reference evidence="9 10" key="2">
    <citation type="journal article" date="2012" name="PLoS Pathog.">
        <title>Diverse lifestyles and strategies of plant pathogenesis encoded in the genomes of eighteen Dothideomycetes fungi.</title>
        <authorList>
            <person name="Ohm R.A."/>
            <person name="Feau N."/>
            <person name="Henrissat B."/>
            <person name="Schoch C.L."/>
            <person name="Horwitz B.A."/>
            <person name="Barry K.W."/>
            <person name="Condon B.J."/>
            <person name="Copeland A.C."/>
            <person name="Dhillon B."/>
            <person name="Glaser F."/>
            <person name="Hesse C.N."/>
            <person name="Kosti I."/>
            <person name="LaButti K."/>
            <person name="Lindquist E.A."/>
            <person name="Lucas S."/>
            <person name="Salamov A.A."/>
            <person name="Bradshaw R.E."/>
            <person name="Ciuffetti L."/>
            <person name="Hamelin R.C."/>
            <person name="Kema G.H.J."/>
            <person name="Lawrence C."/>
            <person name="Scott J.A."/>
            <person name="Spatafora J.W."/>
            <person name="Turgeon B.G."/>
            <person name="de Wit P.J.G.M."/>
            <person name="Zhong S."/>
            <person name="Goodwin S.B."/>
            <person name="Grigoriev I.V."/>
        </authorList>
    </citation>
    <scope>NUCLEOTIDE SEQUENCE [LARGE SCALE GENOMIC DNA]</scope>
    <source>
        <strain evidence="10">NZE10 / CBS 128990</strain>
    </source>
</reference>
<keyword evidence="4" id="KW-0963">Cytoplasm</keyword>
<reference evidence="10" key="1">
    <citation type="journal article" date="2012" name="PLoS Genet.">
        <title>The genomes of the fungal plant pathogens Cladosporium fulvum and Dothistroma septosporum reveal adaptation to different hosts and lifestyles but also signatures of common ancestry.</title>
        <authorList>
            <person name="de Wit P.J.G.M."/>
            <person name="van der Burgt A."/>
            <person name="Oekmen B."/>
            <person name="Stergiopoulos I."/>
            <person name="Abd-Elsalam K.A."/>
            <person name="Aerts A.L."/>
            <person name="Bahkali A.H."/>
            <person name="Beenen H.G."/>
            <person name="Chettri P."/>
            <person name="Cox M.P."/>
            <person name="Datema E."/>
            <person name="de Vries R.P."/>
            <person name="Dhillon B."/>
            <person name="Ganley A.R."/>
            <person name="Griffiths S.A."/>
            <person name="Guo Y."/>
            <person name="Hamelin R.C."/>
            <person name="Henrissat B."/>
            <person name="Kabir M.S."/>
            <person name="Jashni M.K."/>
            <person name="Kema G."/>
            <person name="Klaubauf S."/>
            <person name="Lapidus A."/>
            <person name="Levasseur A."/>
            <person name="Lindquist E."/>
            <person name="Mehrabi R."/>
            <person name="Ohm R.A."/>
            <person name="Owen T.J."/>
            <person name="Salamov A."/>
            <person name="Schwelm A."/>
            <person name="Schijlen E."/>
            <person name="Sun H."/>
            <person name="van den Burg H.A."/>
            <person name="van Ham R.C.H.J."/>
            <person name="Zhang S."/>
            <person name="Goodwin S.B."/>
            <person name="Grigoriev I.V."/>
            <person name="Collemare J."/>
            <person name="Bradshaw R.E."/>
        </authorList>
    </citation>
    <scope>NUCLEOTIDE SEQUENCE [LARGE SCALE GENOMIC DNA]</scope>
    <source>
        <strain evidence="10">NZE10 / CBS 128990</strain>
    </source>
</reference>
<name>N1PHP2_DOTSN</name>
<dbReference type="SMART" id="SM00268">
    <property type="entry name" value="ACTIN"/>
    <property type="match status" value="1"/>
</dbReference>
<dbReference type="Gene3D" id="2.30.36.70">
    <property type="entry name" value="Actin, Chain A, domain 2"/>
    <property type="match status" value="1"/>
</dbReference>
<evidence type="ECO:0000256" key="3">
    <source>
        <dbReference type="ARBA" id="ARBA00018633"/>
    </source>
</evidence>
<dbReference type="STRING" id="675120.N1PHP2"/>
<keyword evidence="10" id="KW-1185">Reference proteome</keyword>
<gene>
    <name evidence="9" type="ORF">DOTSEDRAFT_90432</name>
</gene>
<sequence length="472" mass="52095">MAKTKIVPTTAPNTQTSNTTPSKTLIFDNGAHTIKAGFSTPGNASQPSHCSLIANCIARSQRDRITYIGADLDQCGDFGELQIRRPVEKGYIVNWEGEKAIWERTIFDKRSELLCNPRDVNLILTEAASAPTALQRNADEIVFEEFEFASLWRTVAPGLNAFAAGALGERGAHAGAAVETLLVVDAGHSHTTITPLFHGQPLQQACRRLDLGGKLLTNHLKDQLSRTMDMHREEWICQEIKEDVCYVSADSGDFARSLERVWRGGQKDPREVDASIVVDYVLPDYEQLKRGFARPHDPSKGAKMRRLGIGGASEMVLPVGNERFTVPEVVFTPSDIGMQQEGIAGTIMQSLAALPEGLWQSFLANILVVGGTSKLPGFVERLEADLRSKIDDSYLVRVARAEDPLKNVWLGGAQIAQNEDLLKSLVVTKAEYFEHGDLWTRRRFAGKIARRNTFSLELPRSAQHLYSPGETS</sequence>
<dbReference type="Gene3D" id="3.30.420.40">
    <property type="match status" value="2"/>
</dbReference>
<protein>
    <recommendedName>
        <fullName evidence="3">Actin-like protein ARP6</fullName>
    </recommendedName>
    <alternativeName>
        <fullName evidence="7">Actin-like protein arp6</fullName>
    </alternativeName>
</protein>